<keyword evidence="8" id="KW-0862">Zinc</keyword>
<dbReference type="InterPro" id="IPR007036">
    <property type="entry name" value="Aste_AspA_hybrid_dom"/>
</dbReference>
<evidence type="ECO:0000259" key="16">
    <source>
        <dbReference type="Pfam" id="PF24827"/>
    </source>
</evidence>
<sequence length="338" mass="38246">MERERVYLPALSRVAVCGGTHGNELSGVHVVRERLKEKQQRVDDDEEEDEDVVSVSNILTNPRAVQQCRRYTETDLNRCFTRATLSSAVSDRTPYEIARSQELNILLGPKGSPQAVDLVCDLHNTTANMGVCVIAYSDTDWICLHIFKYLQHHMSDVPVRYIHFDLPCREAYSLDSLGKHGFALEIGPQPHGVVRSNVYTYMKTGVELMLDWVRLFNSGTVFAGGLVEVYTMVSAIDYPRERQTHNIMAAIHPELQDQDFCLLRPNDPLFETFSGATLRYQGPEPLYAFFINECAYYEKGIALSLARRRSVEVPPVQMKSGLEHPGDPGTSEEEEEED</sequence>
<evidence type="ECO:0000256" key="1">
    <source>
        <dbReference type="ARBA" id="ARBA00001947"/>
    </source>
</evidence>
<dbReference type="Proteomes" id="UP000694546">
    <property type="component" value="Chromosome 17"/>
</dbReference>
<evidence type="ECO:0000256" key="11">
    <source>
        <dbReference type="ARBA" id="ARBA00037831"/>
    </source>
</evidence>
<evidence type="ECO:0000256" key="8">
    <source>
        <dbReference type="ARBA" id="ARBA00022833"/>
    </source>
</evidence>
<dbReference type="PANTHER" id="PTHR15162">
    <property type="entry name" value="ASPARTOACYLASE"/>
    <property type="match status" value="1"/>
</dbReference>
<dbReference type="CDD" id="cd06909">
    <property type="entry name" value="M14_ASPA"/>
    <property type="match status" value="1"/>
</dbReference>
<evidence type="ECO:0000256" key="12">
    <source>
        <dbReference type="ARBA" id="ARBA00048435"/>
    </source>
</evidence>
<evidence type="ECO:0000313" key="18">
    <source>
        <dbReference type="Proteomes" id="UP000694546"/>
    </source>
</evidence>
<evidence type="ECO:0000256" key="7">
    <source>
        <dbReference type="ARBA" id="ARBA00022801"/>
    </source>
</evidence>
<feature type="domain" description="AstE/AspA barrel-sandwich hybrid" evidence="15">
    <location>
        <begin position="227"/>
        <end position="307"/>
    </location>
</feature>
<keyword evidence="6" id="KW-0479">Metal-binding</keyword>
<evidence type="ECO:0000259" key="15">
    <source>
        <dbReference type="Pfam" id="PF04952"/>
    </source>
</evidence>
<organism evidence="17 18">
    <name type="scientific">Gadus morhua</name>
    <name type="common">Atlantic cod</name>
    <dbReference type="NCBI Taxonomy" id="8049"/>
    <lineage>
        <taxon>Eukaryota</taxon>
        <taxon>Metazoa</taxon>
        <taxon>Chordata</taxon>
        <taxon>Craniata</taxon>
        <taxon>Vertebrata</taxon>
        <taxon>Euteleostomi</taxon>
        <taxon>Actinopterygii</taxon>
        <taxon>Neopterygii</taxon>
        <taxon>Teleostei</taxon>
        <taxon>Neoteleostei</taxon>
        <taxon>Acanthomorphata</taxon>
        <taxon>Zeiogadaria</taxon>
        <taxon>Gadariae</taxon>
        <taxon>Gadiformes</taxon>
        <taxon>Gadoidei</taxon>
        <taxon>Gadidae</taxon>
        <taxon>Gadus</taxon>
    </lineage>
</organism>
<comment type="catalytic activity">
    <reaction evidence="13">
        <text>an N-acyl-aromatic L-alpha-amino acid + H2O = an aromatic L-alpha-amino acid + a carboxylate</text>
        <dbReference type="Rhea" id="RHEA:54184"/>
        <dbReference type="ChEBI" id="CHEBI:15377"/>
        <dbReference type="ChEBI" id="CHEBI:29067"/>
        <dbReference type="ChEBI" id="CHEBI:84824"/>
        <dbReference type="ChEBI" id="CHEBI:138093"/>
        <dbReference type="EC" id="3.5.1.114"/>
    </reaction>
</comment>
<reference evidence="17" key="1">
    <citation type="submission" date="2025-08" db="UniProtKB">
        <authorList>
            <consortium name="Ensembl"/>
        </authorList>
    </citation>
    <scope>IDENTIFICATION</scope>
</reference>
<evidence type="ECO:0000256" key="4">
    <source>
        <dbReference type="ARBA" id="ARBA00022475"/>
    </source>
</evidence>
<keyword evidence="7" id="KW-0378">Hydrolase</keyword>
<dbReference type="Pfam" id="PF04952">
    <property type="entry name" value="AstE_AspA_hybrid"/>
    <property type="match status" value="1"/>
</dbReference>
<protein>
    <recommendedName>
        <fullName evidence="10">N-acyl-aromatic-L-amino acid amidohydrolase</fullName>
        <ecNumber evidence="10">3.5.1.114</ecNumber>
    </recommendedName>
</protein>
<comment type="cofactor">
    <cofactor evidence="1">
        <name>Zn(2+)</name>
        <dbReference type="ChEBI" id="CHEBI:29105"/>
    </cofactor>
</comment>
<feature type="region of interest" description="Disordered" evidence="14">
    <location>
        <begin position="316"/>
        <end position="338"/>
    </location>
</feature>
<dbReference type="GeneID" id="115529452"/>
<comment type="similarity">
    <text evidence="3">Belongs to the AspA/AstE family. Aspartoacylase subfamily.</text>
</comment>
<dbReference type="RefSeq" id="XP_030194056.1">
    <property type="nucleotide sequence ID" value="XM_030338196.1"/>
</dbReference>
<dbReference type="Gene3D" id="2.20.25.160">
    <property type="match status" value="1"/>
</dbReference>
<dbReference type="InterPro" id="IPR016708">
    <property type="entry name" value="Aspartoacylase"/>
</dbReference>
<keyword evidence="4" id="KW-1003">Cell membrane</keyword>
<keyword evidence="5" id="KW-0963">Cytoplasm</keyword>
<evidence type="ECO:0000256" key="6">
    <source>
        <dbReference type="ARBA" id="ARBA00022723"/>
    </source>
</evidence>
<dbReference type="GO" id="GO:0005829">
    <property type="term" value="C:cytosol"/>
    <property type="evidence" value="ECO:0007669"/>
    <property type="project" value="TreeGrafter"/>
</dbReference>
<dbReference type="SUPFAM" id="SSF53187">
    <property type="entry name" value="Zn-dependent exopeptidases"/>
    <property type="match status" value="1"/>
</dbReference>
<keyword evidence="18" id="KW-1185">Reference proteome</keyword>
<comment type="catalytic activity">
    <reaction evidence="12">
        <text>an N-acetyl-L-cysteine-S-conjugate + H2O = an S-substituted L-cysteine + acetate</text>
        <dbReference type="Rhea" id="RHEA:36855"/>
        <dbReference type="ChEBI" id="CHEBI:15377"/>
        <dbReference type="ChEBI" id="CHEBI:30089"/>
        <dbReference type="ChEBI" id="CHEBI:58717"/>
        <dbReference type="ChEBI" id="CHEBI:58718"/>
        <dbReference type="EC" id="3.5.1.114"/>
    </reaction>
</comment>
<evidence type="ECO:0000256" key="10">
    <source>
        <dbReference type="ARBA" id="ARBA00034807"/>
    </source>
</evidence>
<dbReference type="NCBIfam" id="NF002601">
    <property type="entry name" value="PRK02259.1"/>
    <property type="match status" value="1"/>
</dbReference>
<evidence type="ECO:0000256" key="9">
    <source>
        <dbReference type="ARBA" id="ARBA00023136"/>
    </source>
</evidence>
<dbReference type="InterPro" id="IPR050178">
    <property type="entry name" value="AspA/AstE_fam"/>
</dbReference>
<dbReference type="Gene3D" id="3.40.630.10">
    <property type="entry name" value="Zn peptidases"/>
    <property type="match status" value="1"/>
</dbReference>
<name>A0A8C4Z2H3_GADMO</name>
<dbReference type="GO" id="GO:0004046">
    <property type="term" value="F:aminoacylase activity"/>
    <property type="evidence" value="ECO:0007669"/>
    <property type="project" value="TreeGrafter"/>
</dbReference>
<dbReference type="OrthoDB" id="8300214at2759"/>
<dbReference type="HAMAP" id="MF_00704">
    <property type="entry name" value="Aspartoacylase"/>
    <property type="match status" value="1"/>
</dbReference>
<dbReference type="PANTHER" id="PTHR15162:SF5">
    <property type="entry name" value="N-ACYL-AROMATIC-L-AMINO ACID AMIDOHYDROLASE (CARBOXYLATE-FORMING)"/>
    <property type="match status" value="1"/>
</dbReference>
<dbReference type="GO" id="GO:0016788">
    <property type="term" value="F:hydrolase activity, acting on ester bonds"/>
    <property type="evidence" value="ECO:0007669"/>
    <property type="project" value="InterPro"/>
</dbReference>
<evidence type="ECO:0000313" key="17">
    <source>
        <dbReference type="Ensembl" id="ENSGMOP00000004916.2"/>
    </source>
</evidence>
<evidence type="ECO:0000256" key="3">
    <source>
        <dbReference type="ARBA" id="ARBA00006173"/>
    </source>
</evidence>
<dbReference type="PIRSF" id="PIRSF018001">
    <property type="entry name" value="Aspartoacylase"/>
    <property type="match status" value="1"/>
</dbReference>
<gene>
    <name evidence="17" type="primary">LOC115529452</name>
</gene>
<dbReference type="InterPro" id="IPR055438">
    <property type="entry name" value="AstE_AspA_cat"/>
</dbReference>
<dbReference type="Pfam" id="PF24827">
    <property type="entry name" value="AstE_AspA_cat"/>
    <property type="match status" value="1"/>
</dbReference>
<evidence type="ECO:0000256" key="2">
    <source>
        <dbReference type="ARBA" id="ARBA00004496"/>
    </source>
</evidence>
<dbReference type="EC" id="3.5.1.114" evidence="10"/>
<keyword evidence="9" id="KW-0472">Membrane</keyword>
<dbReference type="GeneTree" id="ENSGT00940000156164"/>
<accession>A0A8C4Z2H3</accession>
<comment type="subcellular location">
    <subcellularLocation>
        <location evidence="11">Apical cell membrane</location>
        <topology evidence="11">Peripheral membrane protein</topology>
    </subcellularLocation>
    <subcellularLocation>
        <location evidence="2">Cytoplasm</location>
    </subcellularLocation>
</comment>
<evidence type="ECO:0000256" key="5">
    <source>
        <dbReference type="ARBA" id="ARBA00022490"/>
    </source>
</evidence>
<dbReference type="Ensembl" id="ENSGMOT00000005058.2">
    <property type="protein sequence ID" value="ENSGMOP00000004916.2"/>
    <property type="gene ID" value="ENSGMOG00000004442.2"/>
</dbReference>
<evidence type="ECO:0000256" key="14">
    <source>
        <dbReference type="SAM" id="MobiDB-lite"/>
    </source>
</evidence>
<evidence type="ECO:0000256" key="13">
    <source>
        <dbReference type="ARBA" id="ARBA00049326"/>
    </source>
</evidence>
<dbReference type="GO" id="GO:0046872">
    <property type="term" value="F:metal ion binding"/>
    <property type="evidence" value="ECO:0007669"/>
    <property type="project" value="UniProtKB-KW"/>
</dbReference>
<dbReference type="AlphaFoldDB" id="A0A8C4Z2H3"/>
<reference evidence="17" key="2">
    <citation type="submission" date="2025-09" db="UniProtKB">
        <authorList>
            <consortium name="Ensembl"/>
        </authorList>
    </citation>
    <scope>IDENTIFICATION</scope>
</reference>
<proteinExistence type="inferred from homology"/>
<feature type="domain" description="Succinylglutamate desuccinylase/Aspartoacylase catalytic" evidence="16">
    <location>
        <begin position="12"/>
        <end position="211"/>
    </location>
</feature>